<evidence type="ECO:0000259" key="1">
    <source>
        <dbReference type="PROSITE" id="PS50853"/>
    </source>
</evidence>
<dbReference type="EMBL" id="CAJHJT010000056">
    <property type="protein sequence ID" value="CAD7015353.1"/>
    <property type="molecule type" value="Genomic_DNA"/>
</dbReference>
<dbReference type="PROSITE" id="PS50853">
    <property type="entry name" value="FN3"/>
    <property type="match status" value="1"/>
</dbReference>
<dbReference type="PANTHER" id="PTHR23210:SF26">
    <property type="entry name" value="ACTIVATING TRANSCRIPTION FACTOR 7-INTERACTING PROTEIN 1"/>
    <property type="match status" value="1"/>
</dbReference>
<evidence type="ECO:0000313" key="3">
    <source>
        <dbReference type="Proteomes" id="UP000606786"/>
    </source>
</evidence>
<accession>A0A811VML1</accession>
<protein>
    <submittedName>
        <fullName evidence="2">(Mediterranean fruit fly) hypothetical protein</fullName>
    </submittedName>
</protein>
<proteinExistence type="predicted"/>
<dbReference type="InterPro" id="IPR026085">
    <property type="entry name" value="ATF7-int"/>
</dbReference>
<dbReference type="Pfam" id="PF16794">
    <property type="entry name" value="fn3_4"/>
    <property type="match status" value="1"/>
</dbReference>
<dbReference type="GO" id="GO:0006355">
    <property type="term" value="P:regulation of DNA-templated transcription"/>
    <property type="evidence" value="ECO:0007669"/>
    <property type="project" value="TreeGrafter"/>
</dbReference>
<dbReference type="PANTHER" id="PTHR23210">
    <property type="entry name" value="ACTIVATING TRANSCRIPTION FACTOR 7 INTERACTING PROTEIN"/>
    <property type="match status" value="1"/>
</dbReference>
<dbReference type="AlphaFoldDB" id="A0A811VML1"/>
<sequence length="252" mass="28022">MRWPRKCCNTNANINGSTATCSQPNNEHCPRCATANAYAAEPTDGALNGGECASTTPMTVLNNSINRSISFCVVDSFENHQRTHVEHLYTPGTSITRVHISSANMPPALPVRKYNHPAPLPSTPPQSFNPAWKLPPPRPTIRISNLENGIVISWTMEDSMERYAECVTYQIYAYQETSGPPAVDSWRHVGDVKAMLLPMAVTLTQFQEGQRYYFAVRAVDEHKRLGPFSLPKHDLNVMPRKGKEHQFAAVTG</sequence>
<dbReference type="InterPro" id="IPR013783">
    <property type="entry name" value="Ig-like_fold"/>
</dbReference>
<dbReference type="GO" id="GO:0005667">
    <property type="term" value="C:transcription regulator complex"/>
    <property type="evidence" value="ECO:0007669"/>
    <property type="project" value="TreeGrafter"/>
</dbReference>
<dbReference type="InterPro" id="IPR036116">
    <property type="entry name" value="FN3_sf"/>
</dbReference>
<dbReference type="Gene3D" id="2.60.40.10">
    <property type="entry name" value="Immunoglobulins"/>
    <property type="match status" value="1"/>
</dbReference>
<comment type="caution">
    <text evidence="2">The sequence shown here is derived from an EMBL/GenBank/DDBJ whole genome shotgun (WGS) entry which is preliminary data.</text>
</comment>
<organism evidence="2 3">
    <name type="scientific">Ceratitis capitata</name>
    <name type="common">Mediterranean fruit fly</name>
    <name type="synonym">Tephritis capitata</name>
    <dbReference type="NCBI Taxonomy" id="7213"/>
    <lineage>
        <taxon>Eukaryota</taxon>
        <taxon>Metazoa</taxon>
        <taxon>Ecdysozoa</taxon>
        <taxon>Arthropoda</taxon>
        <taxon>Hexapoda</taxon>
        <taxon>Insecta</taxon>
        <taxon>Pterygota</taxon>
        <taxon>Neoptera</taxon>
        <taxon>Endopterygota</taxon>
        <taxon>Diptera</taxon>
        <taxon>Brachycera</taxon>
        <taxon>Muscomorpha</taxon>
        <taxon>Tephritoidea</taxon>
        <taxon>Tephritidae</taxon>
        <taxon>Ceratitis</taxon>
        <taxon>Ceratitis</taxon>
    </lineage>
</organism>
<dbReference type="SUPFAM" id="SSF49265">
    <property type="entry name" value="Fibronectin type III"/>
    <property type="match status" value="1"/>
</dbReference>
<gene>
    <name evidence="2" type="ORF">CCAP1982_LOCUS23298</name>
</gene>
<feature type="domain" description="Fibronectin type-III" evidence="1">
    <location>
        <begin position="135"/>
        <end position="240"/>
    </location>
</feature>
<evidence type="ECO:0000313" key="2">
    <source>
        <dbReference type="EMBL" id="CAD7015353.1"/>
    </source>
</evidence>
<dbReference type="InterPro" id="IPR003961">
    <property type="entry name" value="FN3_dom"/>
</dbReference>
<name>A0A811VML1_CERCA</name>
<dbReference type="InterPro" id="IPR056565">
    <property type="entry name" value="Fn3_ATF7IP"/>
</dbReference>
<dbReference type="GO" id="GO:0003712">
    <property type="term" value="F:transcription coregulator activity"/>
    <property type="evidence" value="ECO:0007669"/>
    <property type="project" value="TreeGrafter"/>
</dbReference>
<reference evidence="2" key="1">
    <citation type="submission" date="2020-11" db="EMBL/GenBank/DDBJ databases">
        <authorList>
            <person name="Whitehead M."/>
        </authorList>
    </citation>
    <scope>NUCLEOTIDE SEQUENCE</scope>
    <source>
        <strain evidence="2">EGII</strain>
    </source>
</reference>
<keyword evidence="3" id="KW-1185">Reference proteome</keyword>
<dbReference type="Proteomes" id="UP000606786">
    <property type="component" value="Unassembled WGS sequence"/>
</dbReference>
<dbReference type="OrthoDB" id="2434995at2759"/>
<dbReference type="GO" id="GO:0005634">
    <property type="term" value="C:nucleus"/>
    <property type="evidence" value="ECO:0007669"/>
    <property type="project" value="TreeGrafter"/>
</dbReference>